<dbReference type="InParanoid" id="A0A162XZR7"/>
<keyword evidence="2" id="KW-1185">Reference proteome</keyword>
<dbReference type="VEuPathDB" id="FungiDB:PHYBLDRAFT_60598"/>
<evidence type="ECO:0000313" key="1">
    <source>
        <dbReference type="EMBL" id="OAD77465.1"/>
    </source>
</evidence>
<reference evidence="2" key="1">
    <citation type="submission" date="2015-06" db="EMBL/GenBank/DDBJ databases">
        <title>Expansion of signal transduction pathways in fungi by whole-genome duplication.</title>
        <authorList>
            <consortium name="DOE Joint Genome Institute"/>
            <person name="Corrochano L.M."/>
            <person name="Kuo A."/>
            <person name="Marcet-Houben M."/>
            <person name="Polaino S."/>
            <person name="Salamov A."/>
            <person name="Villalobos J.M."/>
            <person name="Alvarez M.I."/>
            <person name="Avalos J."/>
            <person name="Benito E.P."/>
            <person name="Benoit I."/>
            <person name="Burger G."/>
            <person name="Camino L.P."/>
            <person name="Canovas D."/>
            <person name="Cerda-Olmedo E."/>
            <person name="Cheng J.-F."/>
            <person name="Dominguez A."/>
            <person name="Elias M."/>
            <person name="Eslava A.P."/>
            <person name="Glaser F."/>
            <person name="Grimwood J."/>
            <person name="Gutierrez G."/>
            <person name="Heitman J."/>
            <person name="Henrissat B."/>
            <person name="Iturriaga E.A."/>
            <person name="Lang B.F."/>
            <person name="Lavin J.L."/>
            <person name="Lee S."/>
            <person name="Li W."/>
            <person name="Lindquist E."/>
            <person name="Lopez-Garcia S."/>
            <person name="Luque E.M."/>
            <person name="Marcos A.T."/>
            <person name="Martin J."/>
            <person name="McCluskey K."/>
            <person name="Medina H.R."/>
            <person name="Miralles-Duran A."/>
            <person name="Miyazaki A."/>
            <person name="Munoz-Torres E."/>
            <person name="Oguiza J.A."/>
            <person name="Ohm R."/>
            <person name="Olmedo M."/>
            <person name="Orejas M."/>
            <person name="Ortiz-Castellanos L."/>
            <person name="Pisabarro A.G."/>
            <person name="Rodriguez-Romero J."/>
            <person name="Ruiz-Herrera J."/>
            <person name="Ruiz-Vazquez R."/>
            <person name="Sanz C."/>
            <person name="Schackwitz W."/>
            <person name="Schmutz J."/>
            <person name="Shahriari M."/>
            <person name="Shelest E."/>
            <person name="Silva-Franco F."/>
            <person name="Soanes D."/>
            <person name="Syed K."/>
            <person name="Tagua V.G."/>
            <person name="Talbot N.J."/>
            <person name="Thon M."/>
            <person name="De vries R.P."/>
            <person name="Wiebenga A."/>
            <person name="Yadav J.S."/>
            <person name="Braun E.L."/>
            <person name="Baker S."/>
            <person name="Garre V."/>
            <person name="Horwitz B."/>
            <person name="Torres-Martinez S."/>
            <person name="Idnurm A."/>
            <person name="Herrera-Estrella A."/>
            <person name="Gabaldon T."/>
            <person name="Grigoriev I.V."/>
        </authorList>
    </citation>
    <scope>NUCLEOTIDE SEQUENCE [LARGE SCALE GENOMIC DNA]</scope>
    <source>
        <strain evidence="2">NRRL 1555(-)</strain>
    </source>
</reference>
<dbReference type="EMBL" id="KV440974">
    <property type="protein sequence ID" value="OAD77465.1"/>
    <property type="molecule type" value="Genomic_DNA"/>
</dbReference>
<gene>
    <name evidence="1" type="ORF">PHYBLDRAFT_60598</name>
</gene>
<dbReference type="RefSeq" id="XP_018295505.1">
    <property type="nucleotide sequence ID" value="XM_018440666.1"/>
</dbReference>
<accession>A0A162XZR7</accession>
<protein>
    <submittedName>
        <fullName evidence="1">Uncharacterized protein</fullName>
    </submittedName>
</protein>
<dbReference type="GeneID" id="29001572"/>
<proteinExistence type="predicted"/>
<organism evidence="1 2">
    <name type="scientific">Phycomyces blakesleeanus (strain ATCC 8743b / DSM 1359 / FGSC 10004 / NBRC 33097 / NRRL 1555)</name>
    <dbReference type="NCBI Taxonomy" id="763407"/>
    <lineage>
        <taxon>Eukaryota</taxon>
        <taxon>Fungi</taxon>
        <taxon>Fungi incertae sedis</taxon>
        <taxon>Mucoromycota</taxon>
        <taxon>Mucoromycotina</taxon>
        <taxon>Mucoromycetes</taxon>
        <taxon>Mucorales</taxon>
        <taxon>Phycomycetaceae</taxon>
        <taxon>Phycomyces</taxon>
    </lineage>
</organism>
<dbReference type="Proteomes" id="UP000077315">
    <property type="component" value="Unassembled WGS sequence"/>
</dbReference>
<name>A0A162XZR7_PHYB8</name>
<dbReference type="AlphaFoldDB" id="A0A162XZR7"/>
<evidence type="ECO:0000313" key="2">
    <source>
        <dbReference type="Proteomes" id="UP000077315"/>
    </source>
</evidence>
<sequence>MTISVQPFFFVSVLYLWSTDLILISSNFLRYADFSLLDQDDKLPLISLFYDNHYRYHPNYSYSIFRALALALEPKQNKTKNYINESTVITACIKIALRVTQYDNVPLYDINTLLTQYTLCLSTYL</sequence>